<reference evidence="3" key="1">
    <citation type="journal article" date="2019" name="Int. J. Syst. Evol. Microbiol.">
        <title>The Global Catalogue of Microorganisms (GCM) 10K type strain sequencing project: providing services to taxonomists for standard genome sequencing and annotation.</title>
        <authorList>
            <consortium name="The Broad Institute Genomics Platform"/>
            <consortium name="The Broad Institute Genome Sequencing Center for Infectious Disease"/>
            <person name="Wu L."/>
            <person name="Ma J."/>
        </authorList>
    </citation>
    <scope>NUCLEOTIDE SEQUENCE [LARGE SCALE GENOMIC DNA]</scope>
    <source>
        <strain evidence="3">CGMCC 1.13718</strain>
    </source>
</reference>
<gene>
    <name evidence="2" type="ORF">ACFQBM_08170</name>
</gene>
<name>A0ABW1YL62_9GAMM</name>
<dbReference type="PROSITE" id="PS51257">
    <property type="entry name" value="PROKAR_LIPOPROTEIN"/>
    <property type="match status" value="1"/>
</dbReference>
<dbReference type="Proteomes" id="UP001596425">
    <property type="component" value="Unassembled WGS sequence"/>
</dbReference>
<evidence type="ECO:0000313" key="3">
    <source>
        <dbReference type="Proteomes" id="UP001596425"/>
    </source>
</evidence>
<feature type="chain" id="PRO_5046164549" description="DUF3313 domain-containing protein" evidence="1">
    <location>
        <begin position="20"/>
        <end position="224"/>
    </location>
</feature>
<feature type="signal peptide" evidence="1">
    <location>
        <begin position="1"/>
        <end position="19"/>
    </location>
</feature>
<dbReference type="RefSeq" id="WP_193189274.1">
    <property type="nucleotide sequence ID" value="NZ_JACZFR010000006.1"/>
</dbReference>
<accession>A0ABW1YL62</accession>
<evidence type="ECO:0000313" key="2">
    <source>
        <dbReference type="EMBL" id="MFC6633251.1"/>
    </source>
</evidence>
<proteinExistence type="predicted"/>
<keyword evidence="1" id="KW-0732">Signal</keyword>
<dbReference type="EMBL" id="JBHSVR010000001">
    <property type="protein sequence ID" value="MFC6633251.1"/>
    <property type="molecule type" value="Genomic_DNA"/>
</dbReference>
<keyword evidence="3" id="KW-1185">Reference proteome</keyword>
<evidence type="ECO:0000256" key="1">
    <source>
        <dbReference type="SAM" id="SignalP"/>
    </source>
</evidence>
<evidence type="ECO:0008006" key="4">
    <source>
        <dbReference type="Google" id="ProtNLM"/>
    </source>
</evidence>
<comment type="caution">
    <text evidence="2">The sequence shown here is derived from an EMBL/GenBank/DDBJ whole genome shotgun (WGS) entry which is preliminary data.</text>
</comment>
<sequence length="224" mass="24738">MRNFSLPFVLVSLFLAACAQQPSPQGNALSAAAGADTSAAGLQPRKSGLDQVSAVFAFDLSGASVYVAPVQIDYTKRFSAPATLRARDYELDQKDRQKLDEVMAQTFSEKFLAPRGSQLAASPANADYTMKLSLENFSLAAPLEPSGWLWRVYTEQSAYGVLVGTLYDRNGNAVMRFRDRRDFGDTFGTLSGPGRFERFTSVTFWADMRVDLRRAFSSLDRSLR</sequence>
<protein>
    <recommendedName>
        <fullName evidence="4">DUF3313 domain-containing protein</fullName>
    </recommendedName>
</protein>
<organism evidence="2 3">
    <name type="scientific">Microbulbifer taiwanensis</name>
    <dbReference type="NCBI Taxonomy" id="986746"/>
    <lineage>
        <taxon>Bacteria</taxon>
        <taxon>Pseudomonadati</taxon>
        <taxon>Pseudomonadota</taxon>
        <taxon>Gammaproteobacteria</taxon>
        <taxon>Cellvibrionales</taxon>
        <taxon>Microbulbiferaceae</taxon>
        <taxon>Microbulbifer</taxon>
    </lineage>
</organism>